<dbReference type="Proteomes" id="UP001242480">
    <property type="component" value="Unassembled WGS sequence"/>
</dbReference>
<dbReference type="Gene3D" id="3.40.50.150">
    <property type="entry name" value="Vaccinia Virus protein VP39"/>
    <property type="match status" value="1"/>
</dbReference>
<evidence type="ECO:0000256" key="1">
    <source>
        <dbReference type="ARBA" id="ARBA00023115"/>
    </source>
</evidence>
<keyword evidence="2" id="KW-0472">Membrane</keyword>
<name>A0ABU0JMT0_9HYPH</name>
<keyword evidence="2" id="KW-1133">Transmembrane helix</keyword>
<keyword evidence="2" id="KW-0812">Transmembrane</keyword>
<feature type="transmembrane region" description="Helical" evidence="2">
    <location>
        <begin position="168"/>
        <end position="185"/>
    </location>
</feature>
<dbReference type="EMBL" id="JAUSVX010000026">
    <property type="protein sequence ID" value="MDQ0474826.1"/>
    <property type="molecule type" value="Genomic_DNA"/>
</dbReference>
<feature type="transmembrane region" description="Helical" evidence="2">
    <location>
        <begin position="272"/>
        <end position="292"/>
    </location>
</feature>
<dbReference type="RefSeq" id="WP_307285091.1">
    <property type="nucleotide sequence ID" value="NZ_JAUSVX010000026.1"/>
</dbReference>
<proteinExistence type="predicted"/>
<dbReference type="SUPFAM" id="SSF53335">
    <property type="entry name" value="S-adenosyl-L-methionine-dependent methyltransferases"/>
    <property type="match status" value="1"/>
</dbReference>
<protein>
    <submittedName>
        <fullName evidence="3">Spermidine synthase</fullName>
    </submittedName>
</protein>
<feature type="transmembrane region" description="Helical" evidence="2">
    <location>
        <begin position="26"/>
        <end position="49"/>
    </location>
</feature>
<feature type="transmembrane region" description="Helical" evidence="2">
    <location>
        <begin position="127"/>
        <end position="147"/>
    </location>
</feature>
<gene>
    <name evidence="3" type="ORF">QO011_007868</name>
</gene>
<dbReference type="PANTHER" id="PTHR43317">
    <property type="entry name" value="THERMOSPERMINE SYNTHASE ACAULIS5"/>
    <property type="match status" value="1"/>
</dbReference>
<dbReference type="NCBIfam" id="NF037959">
    <property type="entry name" value="MFS_SpdSyn"/>
    <property type="match status" value="1"/>
</dbReference>
<feature type="transmembrane region" description="Helical" evidence="2">
    <location>
        <begin position="327"/>
        <end position="348"/>
    </location>
</feature>
<reference evidence="3 4" key="1">
    <citation type="submission" date="2023-07" db="EMBL/GenBank/DDBJ databases">
        <title>Genomic Encyclopedia of Type Strains, Phase IV (KMG-IV): sequencing the most valuable type-strain genomes for metagenomic binning, comparative biology and taxonomic classification.</title>
        <authorList>
            <person name="Goeker M."/>
        </authorList>
    </citation>
    <scope>NUCLEOTIDE SEQUENCE [LARGE SCALE GENOMIC DNA]</scope>
    <source>
        <strain evidence="3 4">DSM 19619</strain>
    </source>
</reference>
<sequence>MSLDLSVADARRAATGPSGLRGLQSLTLPVFAATLFLSAFLLFSVQPMFTKMVLPRLGGTPAVWSVAMVVFQGLLLLGYLYAHLSARYLSVRAGALVHLALIAGTFALALPIGVSDRLGRPGADHEAVWLLGVFALSVGLPFFAVAGNGPLLQSWFSRSGHPQAADPYFLYGASNLGSFAALLAYPTGIEPFLTLGRQTLAWDAGFALLAGGIALGAACVAGRGAAGAAAAEPAGPAERIGLRRRAAWVLLALVPSGLLVAVTAHISTDIAAVPFLWVAPLALYLLTFVLAFRDRPPIPHALAIRLWPAAAALLCAGFYWLDASLLASLALHLGAFFAAALMCHGELYRLRPGARDLTAFYLLMSLGGVLGGLFTGLVSPLVFNGIYEYPILIVLALACMPAAAAPRLRRAAAELAGFALAVAAFWLVRPLLPGSAVFVVGACLVAAGAGAIWFERRVPLRSAGAAAALLAVLAIATDGGTTEHAVRSFFGVNRLVLSEGGRYRDIVHGSTVHGTMRLKQADGEPAAGRPEPLSYYSFGGGIDQAMTALRAAHGGPLAQVAVAGLGAGSLACQAQPGEAWTFFEIDPSVIRIARDPRWFRFLDACAPAAGIVTGDARLMLAEEPVAYDAIVLDAFSSDSIPVHLLTVEAFAMYLGKLAPGGAIILNTTNRYLDVTGQVAALAEHFGLAGVVMPRAASAALVPSLAERSFPTEVVMLSRSPAVTDRLLGRPGWQPLVPADVTVGVTAWTDDFSNVLGAMLRKR</sequence>
<feature type="transmembrane region" description="Helical" evidence="2">
    <location>
        <begin position="61"/>
        <end position="82"/>
    </location>
</feature>
<accession>A0ABU0JMT0</accession>
<keyword evidence="4" id="KW-1185">Reference proteome</keyword>
<feature type="transmembrane region" description="Helical" evidence="2">
    <location>
        <begin position="434"/>
        <end position="454"/>
    </location>
</feature>
<evidence type="ECO:0000313" key="4">
    <source>
        <dbReference type="Proteomes" id="UP001242480"/>
    </source>
</evidence>
<evidence type="ECO:0000256" key="2">
    <source>
        <dbReference type="SAM" id="Phobius"/>
    </source>
</evidence>
<feature type="transmembrane region" description="Helical" evidence="2">
    <location>
        <begin position="389"/>
        <end position="405"/>
    </location>
</feature>
<dbReference type="PANTHER" id="PTHR43317:SF1">
    <property type="entry name" value="THERMOSPERMINE SYNTHASE ACAULIS5"/>
    <property type="match status" value="1"/>
</dbReference>
<feature type="transmembrane region" description="Helical" evidence="2">
    <location>
        <begin position="94"/>
        <end position="115"/>
    </location>
</feature>
<keyword evidence="1" id="KW-0620">Polyamine biosynthesis</keyword>
<feature type="transmembrane region" description="Helical" evidence="2">
    <location>
        <begin position="360"/>
        <end position="383"/>
    </location>
</feature>
<evidence type="ECO:0000313" key="3">
    <source>
        <dbReference type="EMBL" id="MDQ0474826.1"/>
    </source>
</evidence>
<dbReference type="InterPro" id="IPR029063">
    <property type="entry name" value="SAM-dependent_MTases_sf"/>
</dbReference>
<feature type="transmembrane region" description="Helical" evidence="2">
    <location>
        <begin position="412"/>
        <end position="428"/>
    </location>
</feature>
<comment type="caution">
    <text evidence="3">The sequence shown here is derived from an EMBL/GenBank/DDBJ whole genome shotgun (WGS) entry which is preliminary data.</text>
</comment>
<feature type="transmembrane region" description="Helical" evidence="2">
    <location>
        <begin position="304"/>
        <end position="321"/>
    </location>
</feature>
<feature type="transmembrane region" description="Helical" evidence="2">
    <location>
        <begin position="205"/>
        <end position="226"/>
    </location>
</feature>
<feature type="transmembrane region" description="Helical" evidence="2">
    <location>
        <begin position="247"/>
        <end position="266"/>
    </location>
</feature>
<organism evidence="3 4">
    <name type="scientific">Labrys wisconsinensis</name>
    <dbReference type="NCBI Taxonomy" id="425677"/>
    <lineage>
        <taxon>Bacteria</taxon>
        <taxon>Pseudomonadati</taxon>
        <taxon>Pseudomonadota</taxon>
        <taxon>Alphaproteobacteria</taxon>
        <taxon>Hyphomicrobiales</taxon>
        <taxon>Xanthobacteraceae</taxon>
        <taxon>Labrys</taxon>
    </lineage>
</organism>